<evidence type="ECO:0000256" key="2">
    <source>
        <dbReference type="ARBA" id="ARBA00022679"/>
    </source>
</evidence>
<comment type="caution">
    <text evidence="3">The sequence shown here is derived from an EMBL/GenBank/DDBJ whole genome shotgun (WGS) entry which is preliminary data.</text>
</comment>
<dbReference type="AlphaFoldDB" id="A0A3N2BD69"/>
<dbReference type="Pfam" id="PF13692">
    <property type="entry name" value="Glyco_trans_1_4"/>
    <property type="match status" value="1"/>
</dbReference>
<keyword evidence="2 3" id="KW-0808">Transferase</keyword>
<keyword evidence="1" id="KW-0328">Glycosyltransferase</keyword>
<dbReference type="GO" id="GO:0016757">
    <property type="term" value="F:glycosyltransferase activity"/>
    <property type="evidence" value="ECO:0007669"/>
    <property type="project" value="UniProtKB-KW"/>
</dbReference>
<organism evidence="3 4">
    <name type="scientific">Bogoriella caseilytica</name>
    <dbReference type="NCBI Taxonomy" id="56055"/>
    <lineage>
        <taxon>Bacteria</taxon>
        <taxon>Bacillati</taxon>
        <taxon>Actinomycetota</taxon>
        <taxon>Actinomycetes</taxon>
        <taxon>Micrococcales</taxon>
        <taxon>Bogoriellaceae</taxon>
        <taxon>Bogoriella</taxon>
    </lineage>
</organism>
<evidence type="ECO:0000313" key="4">
    <source>
        <dbReference type="Proteomes" id="UP000280668"/>
    </source>
</evidence>
<accession>A0A3N2BD69</accession>
<name>A0A3N2BD69_9MICO</name>
<dbReference type="Gene3D" id="3.40.50.2000">
    <property type="entry name" value="Glycogen Phosphorylase B"/>
    <property type="match status" value="2"/>
</dbReference>
<evidence type="ECO:0000256" key="1">
    <source>
        <dbReference type="ARBA" id="ARBA00022676"/>
    </source>
</evidence>
<dbReference type="CDD" id="cd03801">
    <property type="entry name" value="GT4_PimA-like"/>
    <property type="match status" value="1"/>
</dbReference>
<dbReference type="PANTHER" id="PTHR12526">
    <property type="entry name" value="GLYCOSYLTRANSFERASE"/>
    <property type="match status" value="1"/>
</dbReference>
<keyword evidence="4" id="KW-1185">Reference proteome</keyword>
<gene>
    <name evidence="3" type="ORF">EDD31_1550</name>
</gene>
<dbReference type="Proteomes" id="UP000280668">
    <property type="component" value="Unassembled WGS sequence"/>
</dbReference>
<reference evidence="3 4" key="1">
    <citation type="submission" date="2018-11" db="EMBL/GenBank/DDBJ databases">
        <title>Sequencing the genomes of 1000 actinobacteria strains.</title>
        <authorList>
            <person name="Klenk H.-P."/>
        </authorList>
    </citation>
    <scope>NUCLEOTIDE SEQUENCE [LARGE SCALE GENOMIC DNA]</scope>
    <source>
        <strain evidence="3 4">DSM 11294</strain>
    </source>
</reference>
<proteinExistence type="predicted"/>
<sequence>MSATAFLTWDSQRPSGGNTYNAELIGALRAAGEEVEVYRVPGSWPAPQAAARERAAQILNRGAVAIVDGIVASGVPEAIDQAVDAGRRVVVLAHMAAADEHGLSEAERARREDREGRAFRAASAVVATSKTAARDLERRHRLTQVHVALPGMRAQPPAAGSDPPRILAVGAVTPTKDHRTLLRALSHLSELHWSARIVGSDDLDPALTGELAAMIRHEGWSDRVRLTGALTGEPLEVQWCAADLLVLPSRHETYGLVVLEALAHGIPAVVTDTGAAEALAVGGPGRPLPGVVVPVGDASALADRLRAWASADGLRTAWRRRAGAVREMLPSWEQTARSVRRII</sequence>
<dbReference type="SUPFAM" id="SSF53756">
    <property type="entry name" value="UDP-Glycosyltransferase/glycogen phosphorylase"/>
    <property type="match status" value="1"/>
</dbReference>
<protein>
    <submittedName>
        <fullName evidence="3">Glycosyl transferase family 1</fullName>
    </submittedName>
</protein>
<dbReference type="OrthoDB" id="9765330at2"/>
<dbReference type="PANTHER" id="PTHR12526:SF510">
    <property type="entry name" value="D-INOSITOL 3-PHOSPHATE GLYCOSYLTRANSFERASE"/>
    <property type="match status" value="1"/>
</dbReference>
<evidence type="ECO:0000313" key="3">
    <source>
        <dbReference type="EMBL" id="ROR73182.1"/>
    </source>
</evidence>
<dbReference type="EMBL" id="RKHK01000001">
    <property type="protein sequence ID" value="ROR73182.1"/>
    <property type="molecule type" value="Genomic_DNA"/>
</dbReference>
<dbReference type="RefSeq" id="WP_123303635.1">
    <property type="nucleotide sequence ID" value="NZ_RKHK01000001.1"/>
</dbReference>